<dbReference type="InterPro" id="IPR015946">
    <property type="entry name" value="KH_dom-like_a/b"/>
</dbReference>
<name>A0ABN3FIJ0_9ACTN</name>
<dbReference type="Gene3D" id="3.30.300.20">
    <property type="match status" value="1"/>
</dbReference>
<dbReference type="InterPro" id="IPR019904">
    <property type="entry name" value="Peroxiredoxin_OsmC"/>
</dbReference>
<keyword evidence="2" id="KW-1185">Reference proteome</keyword>
<protein>
    <submittedName>
        <fullName evidence="1">OsmC family protein</fullName>
    </submittedName>
</protein>
<dbReference type="Proteomes" id="UP001501444">
    <property type="component" value="Unassembled WGS sequence"/>
</dbReference>
<dbReference type="InterPro" id="IPR003718">
    <property type="entry name" value="OsmC/Ohr_fam"/>
</dbReference>
<evidence type="ECO:0000313" key="2">
    <source>
        <dbReference type="Proteomes" id="UP001501444"/>
    </source>
</evidence>
<gene>
    <name evidence="1" type="ORF">GCM10010170_008380</name>
</gene>
<dbReference type="Pfam" id="PF02566">
    <property type="entry name" value="OsmC"/>
    <property type="match status" value="1"/>
</dbReference>
<reference evidence="1 2" key="1">
    <citation type="journal article" date="2019" name="Int. J. Syst. Evol. Microbiol.">
        <title>The Global Catalogue of Microorganisms (GCM) 10K type strain sequencing project: providing services to taxonomists for standard genome sequencing and annotation.</title>
        <authorList>
            <consortium name="The Broad Institute Genomics Platform"/>
            <consortium name="The Broad Institute Genome Sequencing Center for Infectious Disease"/>
            <person name="Wu L."/>
            <person name="Ma J."/>
        </authorList>
    </citation>
    <scope>NUCLEOTIDE SEQUENCE [LARGE SCALE GENOMIC DNA]</scope>
    <source>
        <strain evidence="1 2">JCM 3272</strain>
    </source>
</reference>
<dbReference type="InterPro" id="IPR052707">
    <property type="entry name" value="OsmC_Ohr_Peroxiredoxin"/>
</dbReference>
<dbReference type="InterPro" id="IPR036102">
    <property type="entry name" value="OsmC/Ohrsf"/>
</dbReference>
<dbReference type="EMBL" id="BAAARV010000005">
    <property type="protein sequence ID" value="GAA2330429.1"/>
    <property type="molecule type" value="Genomic_DNA"/>
</dbReference>
<sequence length="167" mass="17490">MPGINFPPSECRARPTRDTEWASVWFMPTRVSSARWEGDLRSGSGTVATGSGTFQGNYSFPSRFESGEGTNPEELVAAAHAACYSMALSNGLAKAGHTPTSVETSAAVQFGAVEGGFAITRIDLTTRGDVPGLEAAEFEKFAQEAKAGCPISKALAAVEITLDAQLV</sequence>
<dbReference type="PANTHER" id="PTHR42830">
    <property type="entry name" value="OSMOTICALLY INDUCIBLE FAMILY PROTEIN"/>
    <property type="match status" value="1"/>
</dbReference>
<proteinExistence type="predicted"/>
<accession>A0ABN3FIJ0</accession>
<organism evidence="1 2">
    <name type="scientific">Dactylosporangium salmoneum</name>
    <dbReference type="NCBI Taxonomy" id="53361"/>
    <lineage>
        <taxon>Bacteria</taxon>
        <taxon>Bacillati</taxon>
        <taxon>Actinomycetota</taxon>
        <taxon>Actinomycetes</taxon>
        <taxon>Micromonosporales</taxon>
        <taxon>Micromonosporaceae</taxon>
        <taxon>Dactylosporangium</taxon>
    </lineage>
</organism>
<dbReference type="PANTHER" id="PTHR42830:SF1">
    <property type="entry name" value="OSMOTICALLY INDUCIBLE FAMILY PROTEIN"/>
    <property type="match status" value="1"/>
</dbReference>
<dbReference type="NCBIfam" id="TIGR03562">
    <property type="entry name" value="osmo_induc_OsmC"/>
    <property type="match status" value="1"/>
</dbReference>
<dbReference type="SUPFAM" id="SSF82784">
    <property type="entry name" value="OsmC-like"/>
    <property type="match status" value="1"/>
</dbReference>
<comment type="caution">
    <text evidence="1">The sequence shown here is derived from an EMBL/GenBank/DDBJ whole genome shotgun (WGS) entry which is preliminary data.</text>
</comment>
<evidence type="ECO:0000313" key="1">
    <source>
        <dbReference type="EMBL" id="GAA2330429.1"/>
    </source>
</evidence>